<dbReference type="Proteomes" id="UP001196413">
    <property type="component" value="Unassembled WGS sequence"/>
</dbReference>
<dbReference type="EMBL" id="JAHQIW010007463">
    <property type="protein sequence ID" value="KAJ1374508.1"/>
    <property type="molecule type" value="Genomic_DNA"/>
</dbReference>
<accession>A0AAD5REE9</accession>
<reference evidence="1" key="1">
    <citation type="submission" date="2021-06" db="EMBL/GenBank/DDBJ databases">
        <title>Parelaphostrongylus tenuis whole genome reference sequence.</title>
        <authorList>
            <person name="Garwood T.J."/>
            <person name="Larsen P.A."/>
            <person name="Fountain-Jones N.M."/>
            <person name="Garbe J.R."/>
            <person name="Macchietto M.G."/>
            <person name="Kania S.A."/>
            <person name="Gerhold R.W."/>
            <person name="Richards J.E."/>
            <person name="Wolf T.M."/>
        </authorList>
    </citation>
    <scope>NUCLEOTIDE SEQUENCE</scope>
    <source>
        <strain evidence="1">MNPRO001-30</strain>
        <tissue evidence="1">Meninges</tissue>
    </source>
</reference>
<proteinExistence type="predicted"/>
<protein>
    <submittedName>
        <fullName evidence="1">Uncharacterized protein</fullName>
    </submittedName>
</protein>
<comment type="caution">
    <text evidence="1">The sequence shown here is derived from an EMBL/GenBank/DDBJ whole genome shotgun (WGS) entry which is preliminary data.</text>
</comment>
<organism evidence="1 2">
    <name type="scientific">Parelaphostrongylus tenuis</name>
    <name type="common">Meningeal worm</name>
    <dbReference type="NCBI Taxonomy" id="148309"/>
    <lineage>
        <taxon>Eukaryota</taxon>
        <taxon>Metazoa</taxon>
        <taxon>Ecdysozoa</taxon>
        <taxon>Nematoda</taxon>
        <taxon>Chromadorea</taxon>
        <taxon>Rhabditida</taxon>
        <taxon>Rhabditina</taxon>
        <taxon>Rhabditomorpha</taxon>
        <taxon>Strongyloidea</taxon>
        <taxon>Metastrongylidae</taxon>
        <taxon>Parelaphostrongylus</taxon>
    </lineage>
</organism>
<gene>
    <name evidence="1" type="ORF">KIN20_037209</name>
</gene>
<keyword evidence="2" id="KW-1185">Reference proteome</keyword>
<evidence type="ECO:0000313" key="1">
    <source>
        <dbReference type="EMBL" id="KAJ1374508.1"/>
    </source>
</evidence>
<sequence length="461" mass="52451">MTSKESHSHTMSVYIIVDDPMNQRRNQTMPTSILLIPQRHSVIKSQDYSRDVQQFQDYPSSEPYYGPLADTRRRDDIESRPLQETVTVYHSGRSDIPQEKAVIVVERVEGVAVPKDMYYEYPTTASYEGPLDSTQRVDDIHGEPLTHHVTVYHSGRSDEPTSKPDETHLDLADAAKTLGDKITGLFKKGEAHLDYPVSELYEGPLDSTQRVHDIEGEPLTHHVSVYHSGLAYEPAAKSDEVSSEVVIAADAKSITPALRRGPSSLDYPVSEVYKGALENMHRTQEIDAVPLTHHVRVFHEDAHDLYSYTNMRAIRKRSLPSREDVDGSDMSSVEERKKVDLDVYLSVKSHEEPKLQNHLYKKNGQSDEERLVFLSADNLERDQMPVGFSVSINARQPDDRISTEQFSSPLRELSSDKRYLRDHSVKSERAQRHRLSPHTWTNCSRTHEGHLCEKSSIRAIT</sequence>
<name>A0AAD5REE9_PARTN</name>
<dbReference type="AlphaFoldDB" id="A0AAD5REE9"/>
<evidence type="ECO:0000313" key="2">
    <source>
        <dbReference type="Proteomes" id="UP001196413"/>
    </source>
</evidence>